<keyword evidence="3" id="KW-1185">Reference proteome</keyword>
<dbReference type="RefSeq" id="WP_105037789.1">
    <property type="nucleotide sequence ID" value="NZ_PPSL01000001.1"/>
</dbReference>
<evidence type="ECO:0000313" key="2">
    <source>
        <dbReference type="EMBL" id="PQJ12905.1"/>
    </source>
</evidence>
<protein>
    <submittedName>
        <fullName evidence="2">Alpha/beta hydrolase</fullName>
    </submittedName>
</protein>
<dbReference type="OrthoDB" id="252464at2"/>
<dbReference type="InterPro" id="IPR029058">
    <property type="entry name" value="AB_hydrolase_fold"/>
</dbReference>
<organism evidence="2 3">
    <name type="scientific">Flavipsychrobacter stenotrophus</name>
    <dbReference type="NCBI Taxonomy" id="2077091"/>
    <lineage>
        <taxon>Bacteria</taxon>
        <taxon>Pseudomonadati</taxon>
        <taxon>Bacteroidota</taxon>
        <taxon>Chitinophagia</taxon>
        <taxon>Chitinophagales</taxon>
        <taxon>Chitinophagaceae</taxon>
        <taxon>Flavipsychrobacter</taxon>
    </lineage>
</organism>
<name>A0A2S7T287_9BACT</name>
<dbReference type="PANTHER" id="PTHR43798">
    <property type="entry name" value="MONOACYLGLYCEROL LIPASE"/>
    <property type="match status" value="1"/>
</dbReference>
<dbReference type="Proteomes" id="UP000239872">
    <property type="component" value="Unassembled WGS sequence"/>
</dbReference>
<gene>
    <name evidence="2" type="ORF">CJD36_003935</name>
</gene>
<keyword evidence="2" id="KW-0378">Hydrolase</keyword>
<accession>A0A2S7T287</accession>
<dbReference type="InterPro" id="IPR000639">
    <property type="entry name" value="Epox_hydrolase-like"/>
</dbReference>
<dbReference type="PRINTS" id="PR00412">
    <property type="entry name" value="EPOXHYDRLASE"/>
</dbReference>
<reference evidence="2 3" key="1">
    <citation type="submission" date="2018-01" db="EMBL/GenBank/DDBJ databases">
        <title>A novel member of the phylum Bacteroidetes isolated from glacier ice.</title>
        <authorList>
            <person name="Liu Q."/>
            <person name="Xin Y.-H."/>
        </authorList>
    </citation>
    <scope>NUCLEOTIDE SEQUENCE [LARGE SCALE GENOMIC DNA]</scope>
    <source>
        <strain evidence="2 3">RB1R16</strain>
    </source>
</reference>
<dbReference type="PRINTS" id="PR00111">
    <property type="entry name" value="ABHYDROLASE"/>
</dbReference>
<dbReference type="GO" id="GO:0016787">
    <property type="term" value="F:hydrolase activity"/>
    <property type="evidence" value="ECO:0007669"/>
    <property type="project" value="UniProtKB-KW"/>
</dbReference>
<feature type="domain" description="AB hydrolase-1" evidence="1">
    <location>
        <begin position="24"/>
        <end position="248"/>
    </location>
</feature>
<dbReference type="InterPro" id="IPR050266">
    <property type="entry name" value="AB_hydrolase_sf"/>
</dbReference>
<evidence type="ECO:0000313" key="3">
    <source>
        <dbReference type="Proteomes" id="UP000239872"/>
    </source>
</evidence>
<dbReference type="Gene3D" id="3.40.50.1820">
    <property type="entry name" value="alpha/beta hydrolase"/>
    <property type="match status" value="1"/>
</dbReference>
<dbReference type="InterPro" id="IPR000073">
    <property type="entry name" value="AB_hydrolase_1"/>
</dbReference>
<evidence type="ECO:0000259" key="1">
    <source>
        <dbReference type="Pfam" id="PF00561"/>
    </source>
</evidence>
<sequence>MPEITTSFSSKVFYRKMGAGPVAVLLHGFPESGTLWRNIWDHLAAFYTLLIPDLPGAGESQLTGPISIAQMAEAVKMILDSEQVEQAVVIGHSMGGYVAFAFADLYPQYVAGLTLVHSTPFADDEEKKETRKKVIDIVNKGGKDAFLKTMVPGLFAEEFVKTNQAAVAEQVDNALIMSKEAVINFYAAMMERKERKSVLAKSSFPVQWIIGAKDALIPAKKLMPLTHMSAVNFTSYYKDCGHMSMVEAPAQLQKDIKEFLDYCYSQ</sequence>
<dbReference type="EMBL" id="PPSL01000001">
    <property type="protein sequence ID" value="PQJ12905.1"/>
    <property type="molecule type" value="Genomic_DNA"/>
</dbReference>
<dbReference type="AlphaFoldDB" id="A0A2S7T287"/>
<dbReference type="Pfam" id="PF00561">
    <property type="entry name" value="Abhydrolase_1"/>
    <property type="match status" value="1"/>
</dbReference>
<comment type="caution">
    <text evidence="2">The sequence shown here is derived from an EMBL/GenBank/DDBJ whole genome shotgun (WGS) entry which is preliminary data.</text>
</comment>
<dbReference type="SUPFAM" id="SSF53474">
    <property type="entry name" value="alpha/beta-Hydrolases"/>
    <property type="match status" value="1"/>
</dbReference>
<proteinExistence type="predicted"/>